<dbReference type="Proteomes" id="UP000609172">
    <property type="component" value="Unassembled WGS sequence"/>
</dbReference>
<keyword evidence="3" id="KW-1185">Reference proteome</keyword>
<proteinExistence type="predicted"/>
<evidence type="ECO:0000313" key="3">
    <source>
        <dbReference type="Proteomes" id="UP000609172"/>
    </source>
</evidence>
<evidence type="ECO:0000256" key="1">
    <source>
        <dbReference type="SAM" id="SignalP"/>
    </source>
</evidence>
<accession>A0A934PIX5</accession>
<comment type="caution">
    <text evidence="2">The sequence shown here is derived from an EMBL/GenBank/DDBJ whole genome shotgun (WGS) entry which is preliminary data.</text>
</comment>
<feature type="chain" id="PRO_5037919957" description="TerB family tellurite resistance protein" evidence="1">
    <location>
        <begin position="23"/>
        <end position="204"/>
    </location>
</feature>
<sequence length="204" mass="23440">MKKSVLLLLTLVLFHQSIQSQAKYRKELILQIAALEVYIDYAKKGYSVVSKGLNLIGDVKKGEVNLHGDYFTSLAKINPKIRNYYKIAQIISLQLKIMKLCNKTTAHLKGVDLFHGDEIDYITRSFDRLIENCSNTLDELLIITTSDALELKDDERFARIDKLYVTMMDNYIFCQRFSSDAKLLSLSKATDKRDAKTFEDLLDL</sequence>
<gene>
    <name evidence="2" type="ORF">I5M07_00170</name>
</gene>
<protein>
    <recommendedName>
        <fullName evidence="4">TerB family tellurite resistance protein</fullName>
    </recommendedName>
</protein>
<evidence type="ECO:0008006" key="4">
    <source>
        <dbReference type="Google" id="ProtNLM"/>
    </source>
</evidence>
<organism evidence="2 3">
    <name type="scientific">Flavobacterium agrisoli</name>
    <dbReference type="NCBI Taxonomy" id="2793066"/>
    <lineage>
        <taxon>Bacteria</taxon>
        <taxon>Pseudomonadati</taxon>
        <taxon>Bacteroidota</taxon>
        <taxon>Flavobacteriia</taxon>
        <taxon>Flavobacteriales</taxon>
        <taxon>Flavobacteriaceae</taxon>
        <taxon>Flavobacterium</taxon>
    </lineage>
</organism>
<dbReference type="AlphaFoldDB" id="A0A934PIX5"/>
<feature type="signal peptide" evidence="1">
    <location>
        <begin position="1"/>
        <end position="22"/>
    </location>
</feature>
<keyword evidence="1" id="KW-0732">Signal</keyword>
<dbReference type="EMBL" id="JAEHFV010000001">
    <property type="protein sequence ID" value="MBK0368230.1"/>
    <property type="molecule type" value="Genomic_DNA"/>
</dbReference>
<evidence type="ECO:0000313" key="2">
    <source>
        <dbReference type="EMBL" id="MBK0368230.1"/>
    </source>
</evidence>
<name>A0A934PIX5_9FLAO</name>
<reference evidence="2" key="1">
    <citation type="submission" date="2020-12" db="EMBL/GenBank/DDBJ databases">
        <title>Bacterial novel species Flavobacterium sp. SE-1-e isolated from soil.</title>
        <authorList>
            <person name="Jung H.-Y."/>
        </authorList>
    </citation>
    <scope>NUCLEOTIDE SEQUENCE</scope>
    <source>
        <strain evidence="2">SE-1-e</strain>
    </source>
</reference>